<comment type="caution">
    <text evidence="1">The sequence shown here is derived from an EMBL/GenBank/DDBJ whole genome shotgun (WGS) entry which is preliminary data.</text>
</comment>
<reference evidence="1" key="1">
    <citation type="submission" date="2023-07" db="EMBL/GenBank/DDBJ databases">
        <title>Black Yeasts Isolated from many extreme environments.</title>
        <authorList>
            <person name="Coleine C."/>
            <person name="Stajich J.E."/>
            <person name="Selbmann L."/>
        </authorList>
    </citation>
    <scope>NUCLEOTIDE SEQUENCE</scope>
    <source>
        <strain evidence="1">CCFEE 5485</strain>
    </source>
</reference>
<dbReference type="EMBL" id="JAUTXT010000029">
    <property type="protein sequence ID" value="KAK3672887.1"/>
    <property type="molecule type" value="Genomic_DNA"/>
</dbReference>
<proteinExistence type="predicted"/>
<evidence type="ECO:0000313" key="1">
    <source>
        <dbReference type="EMBL" id="KAK3672887.1"/>
    </source>
</evidence>
<name>A0AAE1BYQ0_9PEZI</name>
<dbReference type="Proteomes" id="UP001274830">
    <property type="component" value="Unassembled WGS sequence"/>
</dbReference>
<keyword evidence="2" id="KW-1185">Reference proteome</keyword>
<gene>
    <name evidence="1" type="ORF">LTR78_007240</name>
</gene>
<accession>A0AAE1BYQ0</accession>
<protein>
    <submittedName>
        <fullName evidence="1">Uncharacterized protein</fullName>
    </submittedName>
</protein>
<organism evidence="1 2">
    <name type="scientific">Recurvomyces mirabilis</name>
    <dbReference type="NCBI Taxonomy" id="574656"/>
    <lineage>
        <taxon>Eukaryota</taxon>
        <taxon>Fungi</taxon>
        <taxon>Dikarya</taxon>
        <taxon>Ascomycota</taxon>
        <taxon>Pezizomycotina</taxon>
        <taxon>Dothideomycetes</taxon>
        <taxon>Dothideomycetidae</taxon>
        <taxon>Mycosphaerellales</taxon>
        <taxon>Teratosphaeriaceae</taxon>
        <taxon>Recurvomyces</taxon>
    </lineage>
</organism>
<sequence>MEMKQGVMDVLVTALRQDQGFVQGIVGDLDEAFQAKVLAVFENAACWGKKKSGHLRAWEGYMPSVFQAFCRKGWQLEGLKPGPKAKKPKKPTVQAFEAFESALHAVEEETRARIHEYFQHLESELENCHGFLAIPGASDFMEEIHRVRDEILTQVPDLFEQLGTGKTGLASIQSRAT</sequence>
<dbReference type="AlphaFoldDB" id="A0AAE1BYQ0"/>
<evidence type="ECO:0000313" key="2">
    <source>
        <dbReference type="Proteomes" id="UP001274830"/>
    </source>
</evidence>